<dbReference type="RefSeq" id="WP_185075155.1">
    <property type="nucleotide sequence ID" value="NZ_JACHMB010000001.1"/>
</dbReference>
<keyword evidence="2" id="KW-1185">Reference proteome</keyword>
<dbReference type="AlphaFoldDB" id="A0A7W9GDS5"/>
<proteinExistence type="predicted"/>
<name>A0A7W9GDS5_9ACTN</name>
<protein>
    <recommendedName>
        <fullName evidence="3">DUF4158 domain-containing protein</fullName>
    </recommendedName>
</protein>
<gene>
    <name evidence="1" type="ORF">HD596_008708</name>
</gene>
<organism evidence="1 2">
    <name type="scientific">Nonomuraea jabiensis</name>
    <dbReference type="NCBI Taxonomy" id="882448"/>
    <lineage>
        <taxon>Bacteria</taxon>
        <taxon>Bacillati</taxon>
        <taxon>Actinomycetota</taxon>
        <taxon>Actinomycetes</taxon>
        <taxon>Streptosporangiales</taxon>
        <taxon>Streptosporangiaceae</taxon>
        <taxon>Nonomuraea</taxon>
    </lineage>
</organism>
<reference evidence="1 2" key="1">
    <citation type="submission" date="2020-08" db="EMBL/GenBank/DDBJ databases">
        <title>Sequencing the genomes of 1000 actinobacteria strains.</title>
        <authorList>
            <person name="Klenk H.-P."/>
        </authorList>
    </citation>
    <scope>NUCLEOTIDE SEQUENCE [LARGE SCALE GENOMIC DNA]</scope>
    <source>
        <strain evidence="1 2">DSM 45507</strain>
    </source>
</reference>
<evidence type="ECO:0000313" key="2">
    <source>
        <dbReference type="Proteomes" id="UP000579153"/>
    </source>
</evidence>
<sequence>MRREWEIEDPIECWTLDEEELALLANKSGATRLGFGLMLKFFELEARFPRREDLPRPAVEFMAG</sequence>
<evidence type="ECO:0008006" key="3">
    <source>
        <dbReference type="Google" id="ProtNLM"/>
    </source>
</evidence>
<comment type="caution">
    <text evidence="1">The sequence shown here is derived from an EMBL/GenBank/DDBJ whole genome shotgun (WGS) entry which is preliminary data.</text>
</comment>
<dbReference type="EMBL" id="JACHMB010000001">
    <property type="protein sequence ID" value="MBB5781952.1"/>
    <property type="molecule type" value="Genomic_DNA"/>
</dbReference>
<accession>A0A7W9GDS5</accession>
<evidence type="ECO:0000313" key="1">
    <source>
        <dbReference type="EMBL" id="MBB5781952.1"/>
    </source>
</evidence>
<dbReference type="Proteomes" id="UP000579153">
    <property type="component" value="Unassembled WGS sequence"/>
</dbReference>